<keyword evidence="2" id="KW-0813">Transport</keyword>
<dbReference type="EMBL" id="DAEPXK010000020">
    <property type="protein sequence ID" value="HBH1542613.1"/>
    <property type="molecule type" value="Genomic_DNA"/>
</dbReference>
<keyword evidence="6 10" id="KW-0812">Transmembrane</keyword>
<dbReference type="GO" id="GO:0008982">
    <property type="term" value="F:protein-N(PI)-phosphohistidine-sugar phosphotransferase activity"/>
    <property type="evidence" value="ECO:0007669"/>
    <property type="project" value="InterPro"/>
</dbReference>
<evidence type="ECO:0000313" key="16">
    <source>
        <dbReference type="EMBL" id="SJS28303.1"/>
    </source>
</evidence>
<dbReference type="InterPro" id="IPR050864">
    <property type="entry name" value="Bacterial_PTS_Sugar_Transport"/>
</dbReference>
<keyword evidence="7 10" id="KW-1133">Transmembrane helix</keyword>
<dbReference type="PROSITE" id="PS51104">
    <property type="entry name" value="PTS_EIIC_TYPE_2"/>
    <property type="match status" value="1"/>
</dbReference>
<evidence type="ECO:0000256" key="10">
    <source>
        <dbReference type="SAM" id="Phobius"/>
    </source>
</evidence>
<feature type="transmembrane region" description="Helical" evidence="10">
    <location>
        <begin position="344"/>
        <end position="368"/>
    </location>
</feature>
<evidence type="ECO:0000256" key="3">
    <source>
        <dbReference type="ARBA" id="ARBA00022475"/>
    </source>
</evidence>
<dbReference type="GO" id="GO:0005351">
    <property type="term" value="F:carbohydrate:proton symporter activity"/>
    <property type="evidence" value="ECO:0007669"/>
    <property type="project" value="InterPro"/>
</dbReference>
<dbReference type="GO" id="GO:0009401">
    <property type="term" value="P:phosphoenolpyruvate-dependent sugar phosphotransferase system"/>
    <property type="evidence" value="ECO:0007669"/>
    <property type="project" value="UniProtKB-KW"/>
</dbReference>
<dbReference type="GO" id="GO:0005886">
    <property type="term" value="C:plasma membrane"/>
    <property type="evidence" value="ECO:0007669"/>
    <property type="project" value="UniProtKB-SubCell"/>
</dbReference>
<evidence type="ECO:0000256" key="5">
    <source>
        <dbReference type="ARBA" id="ARBA00022683"/>
    </source>
</evidence>
<evidence type="ECO:0000313" key="17">
    <source>
        <dbReference type="EMBL" id="VFD29211.1"/>
    </source>
</evidence>
<dbReference type="Proteomes" id="UP000189137">
    <property type="component" value="Unassembled WGS sequence"/>
</dbReference>
<dbReference type="PATRIC" id="fig|1496.1373.peg.569"/>
<keyword evidence="8 10" id="KW-0472">Membrane</keyword>
<evidence type="ECO:0000256" key="6">
    <source>
        <dbReference type="ARBA" id="ARBA00022692"/>
    </source>
</evidence>
<evidence type="ECO:0000256" key="9">
    <source>
        <dbReference type="SAM" id="MobiDB-lite"/>
    </source>
</evidence>
<evidence type="ECO:0000313" key="15">
    <source>
        <dbReference type="EMBL" id="HBH1542613.1"/>
    </source>
</evidence>
<feature type="compositionally biased region" description="Polar residues" evidence="9">
    <location>
        <begin position="8"/>
        <end position="34"/>
    </location>
</feature>
<dbReference type="GeneID" id="66354885"/>
<keyword evidence="5" id="KW-0598">Phosphotransferase system</keyword>
<sequence length="420" mass="44406">MAIKKKVINSSGASTTGGNNVGKSTPSSPTQSKGNGKWKEISKHIMTGISYMIPVLVMGGLIGALSQLIPYAILGLDPSVGIVDAMNSGEFTGFKLSLLNIAQLMSNFGFTLFGFAIPLFAAFCANSIGGKTALIAGFIGGYIANKPVGVPQFVDGQWTEVVPVASGFLGAILIAFIIGYFVKWLNKSIKVSHNWLAFKTTFLIPLIASLACMVLMIFIITPFGGLINESMKNFLTAAGAAGEYVYATALAAATAFDLGGPINKAAGFVALGLTTENVLPITARTIAIVVPPIGLGLTTLLDKRLVGRRVYDRQFYQAGKTSIFLSFMGISEGAIPFALERPGFVIPLNIVGSVIGAITGIILGAIQWFPESAIWAWPLVDNLFGYIIGIAVGAIFIAVGNIFYRNKLIKDGKLVVDYID</sequence>
<feature type="domain" description="PTS EIIC type-2" evidence="11">
    <location>
        <begin position="41"/>
        <end position="411"/>
    </location>
</feature>
<reference evidence="15" key="4">
    <citation type="submission" date="2021-06" db="EMBL/GenBank/DDBJ databases">
        <authorList>
            <consortium name="NCBI Pathogen Detection Project"/>
        </authorList>
    </citation>
    <scope>NUCLEOTIDE SEQUENCE</scope>
    <source>
        <strain evidence="15">HN1000</strain>
    </source>
</reference>
<dbReference type="Pfam" id="PF02378">
    <property type="entry name" value="PTS_EIIC"/>
    <property type="match status" value="1"/>
</dbReference>
<dbReference type="NCBIfam" id="TIGR01427">
    <property type="entry name" value="PTS_IIC_fructo"/>
    <property type="match status" value="1"/>
</dbReference>
<name>A0A031WHG4_CLODI</name>
<dbReference type="EMBL" id="LK932505">
    <property type="protein sequence ID" value="CDS85312.1"/>
    <property type="molecule type" value="Genomic_DNA"/>
</dbReference>
<dbReference type="EMBL" id="LK933116">
    <property type="protein sequence ID" value="CDT33839.1"/>
    <property type="molecule type" value="Genomic_DNA"/>
</dbReference>
<reference evidence="14" key="1">
    <citation type="submission" date="2014-07" db="EMBL/GenBank/DDBJ databases">
        <authorList>
            <person name="Monot Marc"/>
        </authorList>
    </citation>
    <scope>NUCLEOTIDE SEQUENCE</scope>
    <source>
        <strain evidence="14">7032989</strain>
        <strain evidence="13">7032994</strain>
    </source>
</reference>
<gene>
    <name evidence="13" type="primary">ypdG</name>
    <name evidence="16" type="synonym">fryC</name>
    <name evidence="14" type="ORF">BN1095_440041</name>
    <name evidence="12" type="ORF">BN1096_520216</name>
    <name evidence="13" type="ORF">BN1097_680187</name>
    <name evidence="15" type="ORF">KRM00_002101</name>
    <name evidence="17" type="ORF">SAMEA1402399_00249</name>
    <name evidence="16" type="ORF">SAMEA3375112_01690</name>
</gene>
<feature type="transmembrane region" description="Helical" evidence="10">
    <location>
        <begin position="49"/>
        <end position="74"/>
    </location>
</feature>
<comment type="subcellular location">
    <subcellularLocation>
        <location evidence="1">Cell inner membrane</location>
        <topology evidence="1">Multi-pass membrane protein</topology>
    </subcellularLocation>
</comment>
<dbReference type="PANTHER" id="PTHR30505:SF0">
    <property type="entry name" value="FRUCTOSE-LIKE PTS SYSTEM EIIBC COMPONENT-RELATED"/>
    <property type="match status" value="1"/>
</dbReference>
<keyword evidence="3" id="KW-1003">Cell membrane</keyword>
<protein>
    <submittedName>
        <fullName evidence="15">PTS fructose transporter subunit IIC</fullName>
    </submittedName>
    <submittedName>
        <fullName evidence="16">PTS system fructose-like EIIC component 1</fullName>
    </submittedName>
    <submittedName>
        <fullName evidence="17">PTS system fructose-like transporter subunit IIC</fullName>
    </submittedName>
    <submittedName>
        <fullName evidence="14">PTS system, fructose-like IIC component</fullName>
    </submittedName>
    <submittedName>
        <fullName evidence="13">Putative enzyme IIC component of PTS</fullName>
    </submittedName>
</protein>
<evidence type="ECO:0000313" key="14">
    <source>
        <dbReference type="EMBL" id="CDT33839.1"/>
    </source>
</evidence>
<dbReference type="KEGG" id="pdf:CD630DERM_24860"/>
<evidence type="ECO:0000256" key="4">
    <source>
        <dbReference type="ARBA" id="ARBA00022597"/>
    </source>
</evidence>
<dbReference type="AlphaFoldDB" id="A0A031WHG4"/>
<evidence type="ECO:0000256" key="8">
    <source>
        <dbReference type="ARBA" id="ARBA00023136"/>
    </source>
</evidence>
<dbReference type="EMBL" id="CAADAN010000001">
    <property type="protein sequence ID" value="VFD29211.1"/>
    <property type="molecule type" value="Genomic_DNA"/>
</dbReference>
<dbReference type="InterPro" id="IPR003352">
    <property type="entry name" value="PTS_EIIC"/>
</dbReference>
<dbReference type="EMBL" id="FUPS01000005">
    <property type="protein sequence ID" value="SJS28303.1"/>
    <property type="molecule type" value="Genomic_DNA"/>
</dbReference>
<evidence type="ECO:0000313" key="19">
    <source>
        <dbReference type="Proteomes" id="UP000411588"/>
    </source>
</evidence>
<keyword evidence="4" id="KW-0762">Sugar transport</keyword>
<evidence type="ECO:0000313" key="12">
    <source>
        <dbReference type="EMBL" id="CDS85312.1"/>
    </source>
</evidence>
<dbReference type="InterPro" id="IPR013014">
    <property type="entry name" value="PTS_EIIC_2"/>
</dbReference>
<evidence type="ECO:0000259" key="11">
    <source>
        <dbReference type="PROSITE" id="PS51104"/>
    </source>
</evidence>
<evidence type="ECO:0000256" key="2">
    <source>
        <dbReference type="ARBA" id="ARBA00022448"/>
    </source>
</evidence>
<accession>A0A031WHG4</accession>
<feature type="transmembrane region" description="Helical" evidence="10">
    <location>
        <begin position="383"/>
        <end position="404"/>
    </location>
</feature>
<dbReference type="Proteomes" id="UP000878956">
    <property type="component" value="Unassembled WGS sequence"/>
</dbReference>
<feature type="transmembrane region" description="Helical" evidence="10">
    <location>
        <begin position="94"/>
        <end position="121"/>
    </location>
</feature>
<dbReference type="RefSeq" id="WP_004454776.1">
    <property type="nucleotide sequence ID" value="NZ_AP031492.1"/>
</dbReference>
<proteinExistence type="predicted"/>
<dbReference type="InterPro" id="IPR006327">
    <property type="entry name" value="PTS_IIC_fruc"/>
</dbReference>
<dbReference type="Proteomes" id="UP000411588">
    <property type="component" value="Unassembled WGS sequence"/>
</dbReference>
<feature type="transmembrane region" description="Helical" evidence="10">
    <location>
        <begin position="202"/>
        <end position="227"/>
    </location>
</feature>
<evidence type="ECO:0000313" key="18">
    <source>
        <dbReference type="Proteomes" id="UP000189137"/>
    </source>
</evidence>
<feature type="region of interest" description="Disordered" evidence="9">
    <location>
        <begin position="1"/>
        <end position="36"/>
    </location>
</feature>
<organism evidence="14">
    <name type="scientific">Clostridioides difficile</name>
    <name type="common">Peptoclostridium difficile</name>
    <dbReference type="NCBI Taxonomy" id="1496"/>
    <lineage>
        <taxon>Bacteria</taxon>
        <taxon>Bacillati</taxon>
        <taxon>Bacillota</taxon>
        <taxon>Clostridia</taxon>
        <taxon>Peptostreptococcales</taxon>
        <taxon>Peptostreptococcaceae</taxon>
        <taxon>Clostridioides</taxon>
    </lineage>
</organism>
<feature type="transmembrane region" description="Helical" evidence="10">
    <location>
        <begin position="164"/>
        <end position="182"/>
    </location>
</feature>
<dbReference type="PANTHER" id="PTHR30505">
    <property type="entry name" value="FRUCTOSE-LIKE PERMEASE"/>
    <property type="match status" value="1"/>
</dbReference>
<evidence type="ECO:0000313" key="13">
    <source>
        <dbReference type="EMBL" id="CDS88733.1"/>
    </source>
</evidence>
<dbReference type="EMBL" id="LK932407">
    <property type="protein sequence ID" value="CDS88733.1"/>
    <property type="molecule type" value="Genomic_DNA"/>
</dbReference>
<dbReference type="GO" id="GO:0090563">
    <property type="term" value="F:protein-phosphocysteine-sugar phosphotransferase activity"/>
    <property type="evidence" value="ECO:0007669"/>
    <property type="project" value="TreeGrafter"/>
</dbReference>
<feature type="transmembrane region" description="Helical" evidence="10">
    <location>
        <begin position="128"/>
        <end position="144"/>
    </location>
</feature>
<reference evidence="17 19" key="3">
    <citation type="submission" date="2019-02" db="EMBL/GenBank/DDBJ databases">
        <authorList>
            <consortium name="Pathogen Informatics"/>
        </authorList>
    </citation>
    <scope>NUCLEOTIDE SEQUENCE [LARGE SCALE GENOMIC DNA]</scope>
    <source>
        <strain evidence="19">clo34</strain>
        <strain evidence="17">Clo34</strain>
        <strain evidence="16 18">VRECD0157</strain>
    </source>
</reference>
<reference evidence="15" key="2">
    <citation type="journal article" date="2018" name="Genome Biol.">
        <title>SKESA: strategic k-mer extension for scrupulous assemblies.</title>
        <authorList>
            <person name="Souvorov A."/>
            <person name="Agarwala R."/>
            <person name="Lipman D.J."/>
        </authorList>
    </citation>
    <scope>NUCLEOTIDE SEQUENCE</scope>
    <source>
        <strain evidence="15">HN1000</strain>
    </source>
</reference>
<evidence type="ECO:0000256" key="1">
    <source>
        <dbReference type="ARBA" id="ARBA00004429"/>
    </source>
</evidence>
<evidence type="ECO:0000256" key="7">
    <source>
        <dbReference type="ARBA" id="ARBA00022989"/>
    </source>
</evidence>